<sequence>MIAEALVVVDMQRGFLAGGAEPVADAAGLATRVGALVERARRAGVPVIHLQNDGAPGAVDEPFTPGWELLVNEPAETVIRKTEDDGFAGTPLGELLEGLGVRRIAVCGVLSEMCVSATARTALARGLGVVLPHDTHGTYPLAEIPADVVSRVAEHALGDEVELVPSATAVTFAPAEA</sequence>
<evidence type="ECO:0000313" key="4">
    <source>
        <dbReference type="Proteomes" id="UP001183420"/>
    </source>
</evidence>
<keyword evidence="1" id="KW-0378">Hydrolase</keyword>
<dbReference type="RefSeq" id="WP_311601713.1">
    <property type="nucleotide sequence ID" value="NZ_JAVREM010000041.1"/>
</dbReference>
<evidence type="ECO:0000313" key="3">
    <source>
        <dbReference type="EMBL" id="MDT0321493.1"/>
    </source>
</evidence>
<evidence type="ECO:0000256" key="1">
    <source>
        <dbReference type="ARBA" id="ARBA00022801"/>
    </source>
</evidence>
<comment type="caution">
    <text evidence="3">The sequence shown here is derived from an EMBL/GenBank/DDBJ whole genome shotgun (WGS) entry which is preliminary data.</text>
</comment>
<dbReference type="Proteomes" id="UP001183420">
    <property type="component" value="Unassembled WGS sequence"/>
</dbReference>
<dbReference type="PANTHER" id="PTHR43540">
    <property type="entry name" value="PEROXYUREIDOACRYLATE/UREIDOACRYLATE AMIDOHYDROLASE-RELATED"/>
    <property type="match status" value="1"/>
</dbReference>
<dbReference type="Pfam" id="PF00857">
    <property type="entry name" value="Isochorismatase"/>
    <property type="match status" value="1"/>
</dbReference>
<dbReference type="PANTHER" id="PTHR43540:SF1">
    <property type="entry name" value="ISOCHORISMATASE HYDROLASE"/>
    <property type="match status" value="1"/>
</dbReference>
<protein>
    <submittedName>
        <fullName evidence="3">Isochorismatase family protein</fullName>
    </submittedName>
</protein>
<name>A0ABU2LWT5_9ACTN</name>
<dbReference type="InterPro" id="IPR036380">
    <property type="entry name" value="Isochorismatase-like_sf"/>
</dbReference>
<evidence type="ECO:0000259" key="2">
    <source>
        <dbReference type="Pfam" id="PF00857"/>
    </source>
</evidence>
<dbReference type="SUPFAM" id="SSF52499">
    <property type="entry name" value="Isochorismatase-like hydrolases"/>
    <property type="match status" value="1"/>
</dbReference>
<proteinExistence type="predicted"/>
<dbReference type="Gene3D" id="3.40.50.850">
    <property type="entry name" value="Isochorismatase-like"/>
    <property type="match status" value="1"/>
</dbReference>
<keyword evidence="4" id="KW-1185">Reference proteome</keyword>
<dbReference type="InterPro" id="IPR050272">
    <property type="entry name" value="Isochorismatase-like_hydrls"/>
</dbReference>
<dbReference type="EMBL" id="JAVREM010000041">
    <property type="protein sequence ID" value="MDT0321493.1"/>
    <property type="molecule type" value="Genomic_DNA"/>
</dbReference>
<feature type="domain" description="Isochorismatase-like" evidence="2">
    <location>
        <begin position="5"/>
        <end position="140"/>
    </location>
</feature>
<accession>A0ABU2LWT5</accession>
<organism evidence="3 4">
    <name type="scientific">Streptomyces millisiae</name>
    <dbReference type="NCBI Taxonomy" id="3075542"/>
    <lineage>
        <taxon>Bacteria</taxon>
        <taxon>Bacillati</taxon>
        <taxon>Actinomycetota</taxon>
        <taxon>Actinomycetes</taxon>
        <taxon>Kitasatosporales</taxon>
        <taxon>Streptomycetaceae</taxon>
        <taxon>Streptomyces</taxon>
    </lineage>
</organism>
<dbReference type="InterPro" id="IPR000868">
    <property type="entry name" value="Isochorismatase-like_dom"/>
</dbReference>
<gene>
    <name evidence="3" type="ORF">RNC47_24495</name>
</gene>
<reference evidence="4" key="1">
    <citation type="submission" date="2023-07" db="EMBL/GenBank/DDBJ databases">
        <title>30 novel species of actinomycetes from the DSMZ collection.</title>
        <authorList>
            <person name="Nouioui I."/>
        </authorList>
    </citation>
    <scope>NUCLEOTIDE SEQUENCE [LARGE SCALE GENOMIC DNA]</scope>
    <source>
        <strain evidence="4">DSM 44918</strain>
    </source>
</reference>